<dbReference type="SUPFAM" id="SSF52540">
    <property type="entry name" value="P-loop containing nucleoside triphosphate hydrolases"/>
    <property type="match status" value="1"/>
</dbReference>
<dbReference type="InterPro" id="IPR058922">
    <property type="entry name" value="WHD_DRP"/>
</dbReference>
<keyword evidence="2" id="KW-0677">Repeat</keyword>
<dbReference type="Gene3D" id="1.10.8.430">
    <property type="entry name" value="Helical domain of apoptotic protease-activating factors"/>
    <property type="match status" value="1"/>
</dbReference>
<accession>A0A1R3JJ90</accession>
<keyword evidence="1" id="KW-0433">Leucine-rich repeat</keyword>
<dbReference type="GO" id="GO:0051707">
    <property type="term" value="P:response to other organism"/>
    <property type="evidence" value="ECO:0007669"/>
    <property type="project" value="UniProtKB-ARBA"/>
</dbReference>
<dbReference type="InterPro" id="IPR041118">
    <property type="entry name" value="Rx_N"/>
</dbReference>
<dbReference type="EMBL" id="AWWV01007758">
    <property type="protein sequence ID" value="OMO94926.1"/>
    <property type="molecule type" value="Genomic_DNA"/>
</dbReference>
<evidence type="ECO:0000259" key="8">
    <source>
        <dbReference type="Pfam" id="PF23559"/>
    </source>
</evidence>
<evidence type="ECO:0000259" key="9">
    <source>
        <dbReference type="Pfam" id="PF25019"/>
    </source>
</evidence>
<comment type="caution">
    <text evidence="10">The sequence shown here is derived from an EMBL/GenBank/DDBJ whole genome shotgun (WGS) entry which is preliminary data.</text>
</comment>
<dbReference type="InterPro" id="IPR056789">
    <property type="entry name" value="LRR_R13L1-DRL21"/>
</dbReference>
<dbReference type="SUPFAM" id="SSF52058">
    <property type="entry name" value="L domain-like"/>
    <property type="match status" value="2"/>
</dbReference>
<dbReference type="OrthoDB" id="2973320at2759"/>
<dbReference type="AlphaFoldDB" id="A0A1R3JJ90"/>
<proteinExistence type="predicted"/>
<dbReference type="InterPro" id="IPR032675">
    <property type="entry name" value="LRR_dom_sf"/>
</dbReference>
<reference evidence="10 11" key="1">
    <citation type="submission" date="2013-09" db="EMBL/GenBank/DDBJ databases">
        <title>Corchorus capsularis genome sequencing.</title>
        <authorList>
            <person name="Alam M."/>
            <person name="Haque M.S."/>
            <person name="Islam M.S."/>
            <person name="Emdad E.M."/>
            <person name="Islam M.M."/>
            <person name="Ahmed B."/>
            <person name="Halim A."/>
            <person name="Hossen Q.M.M."/>
            <person name="Hossain M.Z."/>
            <person name="Ahmed R."/>
            <person name="Khan M.M."/>
            <person name="Islam R."/>
            <person name="Rashid M.M."/>
            <person name="Khan S.A."/>
            <person name="Rahman M.S."/>
            <person name="Alam M."/>
        </authorList>
    </citation>
    <scope>NUCLEOTIDE SEQUENCE [LARGE SCALE GENOMIC DNA]</scope>
    <source>
        <strain evidence="11">cv. CVL-1</strain>
        <tissue evidence="10">Whole seedling</tissue>
    </source>
</reference>
<dbReference type="OMA" id="PMAPYLM"/>
<dbReference type="InterPro" id="IPR036388">
    <property type="entry name" value="WH-like_DNA-bd_sf"/>
</dbReference>
<evidence type="ECO:0000259" key="7">
    <source>
        <dbReference type="Pfam" id="PF18052"/>
    </source>
</evidence>
<evidence type="ECO:0000256" key="2">
    <source>
        <dbReference type="ARBA" id="ARBA00022737"/>
    </source>
</evidence>
<feature type="domain" description="Disease resistance N-terminal" evidence="7">
    <location>
        <begin position="15"/>
        <end position="102"/>
    </location>
</feature>
<dbReference type="GO" id="GO:0043531">
    <property type="term" value="F:ADP binding"/>
    <property type="evidence" value="ECO:0007669"/>
    <property type="project" value="InterPro"/>
</dbReference>
<feature type="domain" description="Disease resistance protein winged helix" evidence="8">
    <location>
        <begin position="443"/>
        <end position="511"/>
    </location>
</feature>
<dbReference type="PANTHER" id="PTHR36766">
    <property type="entry name" value="PLANT BROAD-SPECTRUM MILDEW RESISTANCE PROTEIN RPW8"/>
    <property type="match status" value="1"/>
</dbReference>
<keyword evidence="11" id="KW-1185">Reference proteome</keyword>
<sequence>MAEIISSIIVDPILSRIEEKVVSLIHEEFVAIHGVKEEVEKLSSNLTAIQAVLEDAEQRRLDGPGNKSLRDWLAKLRNAAYDGQDIVETFATETTLWNKKHKVGKFPTPLRLISKASYKSSVAHKIKEFSAKLDLIAKERHNFHLHVSSEGGSGRAQNFLVPTTYFVDTSDVFGRESDRDRLMHLLLSNEFDNGSDISVVPIVGMGGLGKTTLAQLVFNDKRVKEHFEFRMWACVTVEFDLRRILKDMIEYHTEMKYSNDLSTNILISRFLEFVAGKDFLLVLDDVWTENYQEWEQLQSILKQGGKASRVLLTTRSAKVCDTVGGTIPPHRLECLPEDECFSLFKKIAFKGSNALDGTLRKELEEIGGKIVGKCQGLPLAVKAMAGLLRGNIDANKWNQILGDSIWELDKEGKSNRPQILPALKLSYYHLPSYLKQCYAYCSIFPKAYVFDRKELVKFWMAEAFIQSGGQKSMEETGIEYFDELSMRSFFQVLNIRDKERYRMHDLIHDLAVSVSSPMCYQVKDNQSFTFCVESRHISSWLGPHVKAPTLQIIENSKKLRTLILHELPSSIEKLKLLRYLDLSRTELKVLPDSICNLCNLQTLKLLGCAWLFQLPDGLSKLENLHYLELDEMFWSKCRLLPPKIGNLISLQNLHAFPVHRVTGGHGIEELKNMANLTGTLHISNLENAVNAADSKLKEKQSLQKLVLEWSDDKGIINQQVEDRAARNIEDLQPPSNLEELALHRFKGSKFPLWMTADGLLQKLVTLTLIHCNKSTTLTVGQLPCLRNLRIKGMEELEEWPEDDQCLSLIKLQISNCPKLTTLPDWMPRLITLKIKKCGLLKALPRAPGIMSLILIDNHVLENWQEGMCIAEDSQGNRHPWHSFMGLLELKVKNCPNIQALPRYFDPQKLEISGCELITALQVPEISKHLQTLALDNCSSERLVRAIPSYNFLYSLSISKISNLISFPKFLNLPRLKSLYISNCQDLTSLSEEGSLKTLSSLWFLSVRSCSKLESLPDEGLPDGLQCLVIGSCPILKSLGSKNTLKSLPSLKDLYLEECPLLQLFPEDGLPSSLLHLEIHECPLLIEECRKKNVGTEWPKITHVRDQEIDDDDLIKQPSDPTLPNRKRRRYWTPWL</sequence>
<dbReference type="GO" id="GO:0005524">
    <property type="term" value="F:ATP binding"/>
    <property type="evidence" value="ECO:0007669"/>
    <property type="project" value="UniProtKB-KW"/>
</dbReference>
<evidence type="ECO:0000256" key="1">
    <source>
        <dbReference type="ARBA" id="ARBA00022614"/>
    </source>
</evidence>
<dbReference type="Gene3D" id="3.80.10.10">
    <property type="entry name" value="Ribonuclease Inhibitor"/>
    <property type="match status" value="3"/>
</dbReference>
<dbReference type="GO" id="GO:0006952">
    <property type="term" value="P:defense response"/>
    <property type="evidence" value="ECO:0007669"/>
    <property type="project" value="UniProtKB-KW"/>
</dbReference>
<dbReference type="Pfam" id="PF00931">
    <property type="entry name" value="NB-ARC"/>
    <property type="match status" value="1"/>
</dbReference>
<dbReference type="Gene3D" id="1.20.5.4130">
    <property type="match status" value="1"/>
</dbReference>
<evidence type="ECO:0000256" key="3">
    <source>
        <dbReference type="ARBA" id="ARBA00022741"/>
    </source>
</evidence>
<dbReference type="InterPro" id="IPR038005">
    <property type="entry name" value="RX-like_CC"/>
</dbReference>
<evidence type="ECO:0000256" key="4">
    <source>
        <dbReference type="ARBA" id="ARBA00022821"/>
    </source>
</evidence>
<dbReference type="STRING" id="210143.A0A1R3JJ90"/>
<protein>
    <submittedName>
        <fullName evidence="10">Disease resistance protein</fullName>
    </submittedName>
</protein>
<dbReference type="Proteomes" id="UP000188268">
    <property type="component" value="Unassembled WGS sequence"/>
</dbReference>
<feature type="domain" description="R13L1/DRL21-like LRR repeat region" evidence="9">
    <location>
        <begin position="667"/>
        <end position="793"/>
    </location>
</feature>
<evidence type="ECO:0000313" key="10">
    <source>
        <dbReference type="EMBL" id="OMO94926.1"/>
    </source>
</evidence>
<keyword evidence="3" id="KW-0547">Nucleotide-binding</keyword>
<dbReference type="InterPro" id="IPR042197">
    <property type="entry name" value="Apaf_helical"/>
</dbReference>
<dbReference type="Gene3D" id="3.40.50.300">
    <property type="entry name" value="P-loop containing nucleotide triphosphate hydrolases"/>
    <property type="match status" value="1"/>
</dbReference>
<keyword evidence="4" id="KW-0611">Plant defense</keyword>
<dbReference type="InterPro" id="IPR002182">
    <property type="entry name" value="NB-ARC"/>
</dbReference>
<dbReference type="Gene3D" id="1.10.10.10">
    <property type="entry name" value="Winged helix-like DNA-binding domain superfamily/Winged helix DNA-binding domain"/>
    <property type="match status" value="1"/>
</dbReference>
<dbReference type="CDD" id="cd14798">
    <property type="entry name" value="RX-CC_like"/>
    <property type="match status" value="1"/>
</dbReference>
<dbReference type="Pfam" id="PF23559">
    <property type="entry name" value="WHD_DRP"/>
    <property type="match status" value="1"/>
</dbReference>
<evidence type="ECO:0000313" key="11">
    <source>
        <dbReference type="Proteomes" id="UP000188268"/>
    </source>
</evidence>
<dbReference type="Pfam" id="PF18052">
    <property type="entry name" value="Rx_N"/>
    <property type="match status" value="1"/>
</dbReference>
<name>A0A1R3JJ90_COCAP</name>
<gene>
    <name evidence="10" type="ORF">CCACVL1_05690</name>
</gene>
<dbReference type="InterPro" id="IPR027417">
    <property type="entry name" value="P-loop_NTPase"/>
</dbReference>
<keyword evidence="5" id="KW-0067">ATP-binding</keyword>
<evidence type="ECO:0000256" key="5">
    <source>
        <dbReference type="ARBA" id="ARBA00022840"/>
    </source>
</evidence>
<dbReference type="PANTHER" id="PTHR36766:SF70">
    <property type="entry name" value="DISEASE RESISTANCE PROTEIN RGA4"/>
    <property type="match status" value="1"/>
</dbReference>
<organism evidence="10 11">
    <name type="scientific">Corchorus capsularis</name>
    <name type="common">Jute</name>
    <dbReference type="NCBI Taxonomy" id="210143"/>
    <lineage>
        <taxon>Eukaryota</taxon>
        <taxon>Viridiplantae</taxon>
        <taxon>Streptophyta</taxon>
        <taxon>Embryophyta</taxon>
        <taxon>Tracheophyta</taxon>
        <taxon>Spermatophyta</taxon>
        <taxon>Magnoliopsida</taxon>
        <taxon>eudicotyledons</taxon>
        <taxon>Gunneridae</taxon>
        <taxon>Pentapetalae</taxon>
        <taxon>rosids</taxon>
        <taxon>malvids</taxon>
        <taxon>Malvales</taxon>
        <taxon>Malvaceae</taxon>
        <taxon>Grewioideae</taxon>
        <taxon>Apeibeae</taxon>
        <taxon>Corchorus</taxon>
    </lineage>
</organism>
<dbReference type="PRINTS" id="PR00364">
    <property type="entry name" value="DISEASERSIST"/>
</dbReference>
<evidence type="ECO:0000259" key="6">
    <source>
        <dbReference type="Pfam" id="PF00931"/>
    </source>
</evidence>
<dbReference type="Gramene" id="OMO94926">
    <property type="protein sequence ID" value="OMO94926"/>
    <property type="gene ID" value="CCACVL1_05690"/>
</dbReference>
<feature type="domain" description="NB-ARC" evidence="6">
    <location>
        <begin position="191"/>
        <end position="351"/>
    </location>
</feature>
<dbReference type="Pfam" id="PF25019">
    <property type="entry name" value="LRR_R13L1-DRL21"/>
    <property type="match status" value="1"/>
</dbReference>
<dbReference type="FunFam" id="1.10.10.10:FF:000322">
    <property type="entry name" value="Probable disease resistance protein At1g63360"/>
    <property type="match status" value="1"/>
</dbReference>